<evidence type="ECO:0000313" key="2">
    <source>
        <dbReference type="Proteomes" id="UP000188637"/>
    </source>
</evidence>
<name>A0ACC8XIP6_9FIRM</name>
<feature type="non-terminal residue" evidence="1">
    <location>
        <position position="1"/>
    </location>
</feature>
<comment type="caution">
    <text evidence="1">The sequence shown here is derived from an EMBL/GenBank/DDBJ whole genome shotgun (WGS) entry which is preliminary data.</text>
</comment>
<keyword evidence="2" id="KW-1185">Reference proteome</keyword>
<keyword evidence="1" id="KW-0132">Cell division</keyword>
<gene>
    <name evidence="1" type="ORF">AN640_04820</name>
</gene>
<organism evidence="1 2">
    <name type="scientific">Candidatus Epulonipiscium fishelsonii</name>
    <dbReference type="NCBI Taxonomy" id="77094"/>
    <lineage>
        <taxon>Bacteria</taxon>
        <taxon>Bacillati</taxon>
        <taxon>Bacillota</taxon>
        <taxon>Clostridia</taxon>
        <taxon>Lachnospirales</taxon>
        <taxon>Lachnospiraceae</taxon>
        <taxon>Candidatus Epulonipiscium</taxon>
    </lineage>
</organism>
<protein>
    <submittedName>
        <fullName evidence="1">Cell division protein</fullName>
    </submittedName>
</protein>
<proteinExistence type="predicted"/>
<sequence>STVGGATRWIDLGFIQLQPSEFAKIAVILCTSKLISKYNNNMNSVISIGSIGLFQFIPFILINLQPNLSTSLVIVIILIVQIFVSNLDMKYIISVTIIGILSLVLLLGYIIRNPNQKIIEDYQRNRIVTQFEGGDTQGDYYQTSRSIDAIGSGGLYGKGLYQGAISQLNYLPEAHNDFVVAIIGEEFGFVGICSLISVILILIARGIWVAYTSQDDFGKFIVAGYIGMIATQSFINMGVVTSMLPNTGLPLPFVSYGGSSLWANMMGMGLVLNVSMKREETMF</sequence>
<keyword evidence="1" id="KW-0131">Cell cycle</keyword>
<reference evidence="1" key="1">
    <citation type="submission" date="2016-08" db="EMBL/GenBank/DDBJ databases">
        <authorList>
            <person name="Ngugi D.K."/>
            <person name="Miyake S."/>
            <person name="Stingl U."/>
        </authorList>
    </citation>
    <scope>NUCLEOTIDE SEQUENCE</scope>
    <source>
        <strain evidence="1">SCG-D08WGA-EpuloA1</strain>
    </source>
</reference>
<accession>A0ACC8XIP6</accession>
<evidence type="ECO:0000313" key="1">
    <source>
        <dbReference type="EMBL" id="ONI45243.1"/>
    </source>
</evidence>
<dbReference type="EMBL" id="LJHD01000067">
    <property type="protein sequence ID" value="ONI45243.1"/>
    <property type="molecule type" value="Genomic_DNA"/>
</dbReference>
<dbReference type="Proteomes" id="UP000188637">
    <property type="component" value="Unassembled WGS sequence"/>
</dbReference>